<name>A0A3P1XJU2_TANFO</name>
<protein>
    <recommendedName>
        <fullName evidence="2">YobI-like P-loop NTPase domain-containing protein</fullName>
    </recommendedName>
</protein>
<gene>
    <name evidence="3" type="ORF">EII40_12135</name>
</gene>
<keyword evidence="1" id="KW-0472">Membrane</keyword>
<evidence type="ECO:0000259" key="2">
    <source>
        <dbReference type="Pfam" id="PF20693"/>
    </source>
</evidence>
<comment type="caution">
    <text evidence="3">The sequence shown here is derived from an EMBL/GenBank/DDBJ whole genome shotgun (WGS) entry which is preliminary data.</text>
</comment>
<feature type="transmembrane region" description="Helical" evidence="1">
    <location>
        <begin position="34"/>
        <end position="54"/>
    </location>
</feature>
<accession>A0A3P1XJU2</accession>
<dbReference type="InterPro" id="IPR048428">
    <property type="entry name" value="YobI-NTPase"/>
</dbReference>
<feature type="domain" description="YobI-like P-loop NTPase" evidence="2">
    <location>
        <begin position="16"/>
        <end position="249"/>
    </location>
</feature>
<keyword evidence="1" id="KW-0812">Transmembrane</keyword>
<proteinExistence type="predicted"/>
<dbReference type="AlphaFoldDB" id="A0A3P1XJU2"/>
<dbReference type="Proteomes" id="UP000278609">
    <property type="component" value="Unassembled WGS sequence"/>
</dbReference>
<evidence type="ECO:0000313" key="4">
    <source>
        <dbReference type="Proteomes" id="UP000278609"/>
    </source>
</evidence>
<evidence type="ECO:0000256" key="1">
    <source>
        <dbReference type="SAM" id="Phobius"/>
    </source>
</evidence>
<evidence type="ECO:0000313" key="3">
    <source>
        <dbReference type="EMBL" id="RRD58338.1"/>
    </source>
</evidence>
<organism evidence="3 4">
    <name type="scientific">Tannerella forsythia</name>
    <name type="common">Bacteroides forsythus</name>
    <dbReference type="NCBI Taxonomy" id="28112"/>
    <lineage>
        <taxon>Bacteria</taxon>
        <taxon>Pseudomonadati</taxon>
        <taxon>Bacteroidota</taxon>
        <taxon>Bacteroidia</taxon>
        <taxon>Bacteroidales</taxon>
        <taxon>Tannerellaceae</taxon>
        <taxon>Tannerella</taxon>
    </lineage>
</organism>
<dbReference type="Pfam" id="PF20693">
    <property type="entry name" value="YobI-ATPase"/>
    <property type="match status" value="1"/>
</dbReference>
<reference evidence="3 4" key="1">
    <citation type="submission" date="2018-11" db="EMBL/GenBank/DDBJ databases">
        <title>Genomes From Bacteria Associated with the Canine Oral Cavity: a Test Case for Automated Genome-Based Taxonomic Assignment.</title>
        <authorList>
            <person name="Coil D.A."/>
            <person name="Jospin G."/>
            <person name="Darling A.E."/>
            <person name="Wallis C."/>
            <person name="Davis I.J."/>
            <person name="Harris S."/>
            <person name="Eisen J.A."/>
            <person name="Holcombe L.J."/>
            <person name="O'Flynn C."/>
        </authorList>
    </citation>
    <scope>NUCLEOTIDE SEQUENCE [LARGE SCALE GENOMIC DNA]</scope>
    <source>
        <strain evidence="3 4">OH2617_COT-023</strain>
    </source>
</reference>
<dbReference type="EMBL" id="RQYS01000065">
    <property type="protein sequence ID" value="RRD58338.1"/>
    <property type="molecule type" value="Genomic_DNA"/>
</dbReference>
<keyword evidence="1" id="KW-1133">Transmembrane helix</keyword>
<sequence>MAFIIVFDPRVFCIEWICNLLSGKWLNIIGDSIAIMYMICALFFLISYFIQVLGNSKLNVLNLKNGEIKLSEASIFNEHLDEILYFFQVSDYNVVIIEDLDRFETSDIFLKLRELNLLLNESKVIERKGERPIVFIYAIKDDMFLDSERSKFFDYITTVIPTINPSNSKDKLKGELEAKGYKDIADVDLKEMGFFINDMRLLKNIANEYQQYRERLSKDLLPQNLLAMIIFKNYYPRTFAELHRCERKVYECLQLKRSF</sequence>